<dbReference type="AlphaFoldDB" id="A0A2T7DIY4"/>
<sequence>MWRRSRERRRAAERQRLLVEDDIMCLTTLATMGDEDNEERERVYVGSVLGRRTIPRNRYSGYMRLMEDYFVENPVYGETCSVAGFE</sequence>
<dbReference type="Proteomes" id="UP000244336">
    <property type="component" value="Chromosome 5"/>
</dbReference>
<evidence type="ECO:0000313" key="2">
    <source>
        <dbReference type="Proteomes" id="UP000244336"/>
    </source>
</evidence>
<protein>
    <submittedName>
        <fullName evidence="1">Uncharacterized protein</fullName>
    </submittedName>
</protein>
<organism evidence="1 2">
    <name type="scientific">Panicum hallii var. hallii</name>
    <dbReference type="NCBI Taxonomy" id="1504633"/>
    <lineage>
        <taxon>Eukaryota</taxon>
        <taxon>Viridiplantae</taxon>
        <taxon>Streptophyta</taxon>
        <taxon>Embryophyta</taxon>
        <taxon>Tracheophyta</taxon>
        <taxon>Spermatophyta</taxon>
        <taxon>Magnoliopsida</taxon>
        <taxon>Liliopsida</taxon>
        <taxon>Poales</taxon>
        <taxon>Poaceae</taxon>
        <taxon>PACMAD clade</taxon>
        <taxon>Panicoideae</taxon>
        <taxon>Panicodae</taxon>
        <taxon>Paniceae</taxon>
        <taxon>Panicinae</taxon>
        <taxon>Panicum</taxon>
        <taxon>Panicum sect. Panicum</taxon>
    </lineage>
</organism>
<keyword evidence="2" id="KW-1185">Reference proteome</keyword>
<accession>A0A2T7DIY4</accession>
<dbReference type="Gramene" id="PUZ55532">
    <property type="protein sequence ID" value="PUZ55532"/>
    <property type="gene ID" value="GQ55_5G220300"/>
</dbReference>
<proteinExistence type="predicted"/>
<dbReference type="OrthoDB" id="624774at2759"/>
<dbReference type="EMBL" id="CM009753">
    <property type="protein sequence ID" value="PUZ55532.1"/>
    <property type="molecule type" value="Genomic_DNA"/>
</dbReference>
<evidence type="ECO:0000313" key="1">
    <source>
        <dbReference type="EMBL" id="PUZ55532.1"/>
    </source>
</evidence>
<reference evidence="1 2" key="1">
    <citation type="submission" date="2018-04" db="EMBL/GenBank/DDBJ databases">
        <title>WGS assembly of Panicum hallii var. hallii HAL2.</title>
        <authorList>
            <person name="Lovell J."/>
            <person name="Jenkins J."/>
            <person name="Lowry D."/>
            <person name="Mamidi S."/>
            <person name="Sreedasyam A."/>
            <person name="Weng X."/>
            <person name="Barry K."/>
            <person name="Bonette J."/>
            <person name="Campitelli B."/>
            <person name="Daum C."/>
            <person name="Gordon S."/>
            <person name="Gould B."/>
            <person name="Lipzen A."/>
            <person name="MacQueen A."/>
            <person name="Palacio-Mejia J."/>
            <person name="Plott C."/>
            <person name="Shakirov E."/>
            <person name="Shu S."/>
            <person name="Yoshinaga Y."/>
            <person name="Zane M."/>
            <person name="Rokhsar D."/>
            <person name="Grimwood J."/>
            <person name="Schmutz J."/>
            <person name="Juenger T."/>
        </authorList>
    </citation>
    <scope>NUCLEOTIDE SEQUENCE [LARGE SCALE GENOMIC DNA]</scope>
    <source>
        <strain evidence="2">cv. HAL2</strain>
    </source>
</reference>
<name>A0A2T7DIY4_9POAL</name>
<gene>
    <name evidence="1" type="ORF">GQ55_5G220300</name>
</gene>